<accession>A0A6L2KFZ4</accession>
<protein>
    <submittedName>
        <fullName evidence="1">Uncharacterized protein</fullName>
    </submittedName>
</protein>
<comment type="caution">
    <text evidence="1">The sequence shown here is derived from an EMBL/GenBank/DDBJ whole genome shotgun (WGS) entry which is preliminary data.</text>
</comment>
<reference evidence="1" key="1">
    <citation type="journal article" date="2019" name="Sci. Rep.">
        <title>Draft genome of Tanacetum cinerariifolium, the natural source of mosquito coil.</title>
        <authorList>
            <person name="Yamashiro T."/>
            <person name="Shiraishi A."/>
            <person name="Satake H."/>
            <person name="Nakayama K."/>
        </authorList>
    </citation>
    <scope>NUCLEOTIDE SEQUENCE</scope>
</reference>
<gene>
    <name evidence="1" type="ORF">Tci_020371</name>
</gene>
<organism evidence="1">
    <name type="scientific">Tanacetum cinerariifolium</name>
    <name type="common">Dalmatian daisy</name>
    <name type="synonym">Chrysanthemum cinerariifolium</name>
    <dbReference type="NCBI Taxonomy" id="118510"/>
    <lineage>
        <taxon>Eukaryota</taxon>
        <taxon>Viridiplantae</taxon>
        <taxon>Streptophyta</taxon>
        <taxon>Embryophyta</taxon>
        <taxon>Tracheophyta</taxon>
        <taxon>Spermatophyta</taxon>
        <taxon>Magnoliopsida</taxon>
        <taxon>eudicotyledons</taxon>
        <taxon>Gunneridae</taxon>
        <taxon>Pentapetalae</taxon>
        <taxon>asterids</taxon>
        <taxon>campanulids</taxon>
        <taxon>Asterales</taxon>
        <taxon>Asteraceae</taxon>
        <taxon>Asteroideae</taxon>
        <taxon>Anthemideae</taxon>
        <taxon>Anthemidinae</taxon>
        <taxon>Tanacetum</taxon>
    </lineage>
</organism>
<evidence type="ECO:0000313" key="1">
    <source>
        <dbReference type="EMBL" id="GEU48393.1"/>
    </source>
</evidence>
<name>A0A6L2KFZ4_TANCI</name>
<dbReference type="AlphaFoldDB" id="A0A6L2KFZ4"/>
<sequence>MSSSKSQSVSSILGEIDLRRVSSPANSSKRESILDEIGREESWSTVELNMRIKIVIMSIEDRVIDGDRVNIQSKIFENDGRNIRRSYVQEEIIKCNNVHNDAGNIKELFKLHLQELL</sequence>
<proteinExistence type="predicted"/>
<dbReference type="EMBL" id="BKCJ010002415">
    <property type="protein sequence ID" value="GEU48393.1"/>
    <property type="molecule type" value="Genomic_DNA"/>
</dbReference>